<dbReference type="SUPFAM" id="SSF53955">
    <property type="entry name" value="Lysozyme-like"/>
    <property type="match status" value="2"/>
</dbReference>
<evidence type="ECO:0000313" key="2">
    <source>
        <dbReference type="EMBL" id="GJM52836.1"/>
    </source>
</evidence>
<reference evidence="1 4" key="1">
    <citation type="submission" date="2021-11" db="EMBL/GenBank/DDBJ databases">
        <title>Draft genome sequence of Capnocytophaga sp. strain KC07075 isolated from cat oral cavity.</title>
        <authorList>
            <person name="Suzuki M."/>
            <person name="Imaoka K."/>
            <person name="Kimura M."/>
            <person name="Morikawa S."/>
            <person name="Maeda K."/>
        </authorList>
    </citation>
    <scope>NUCLEOTIDE SEQUENCE</scope>
    <source>
        <strain evidence="1">KC07075</strain>
        <strain evidence="2 4">KC07079</strain>
    </source>
</reference>
<accession>A0AAV5AV90</accession>
<dbReference type="RefSeq" id="WP_264846252.1">
    <property type="nucleotide sequence ID" value="NZ_BPMA01000018.1"/>
</dbReference>
<evidence type="ECO:0000313" key="1">
    <source>
        <dbReference type="EMBL" id="GJM49771.1"/>
    </source>
</evidence>
<dbReference type="InterPro" id="IPR023346">
    <property type="entry name" value="Lysozyme-like_dom_sf"/>
</dbReference>
<name>A0AAV5AV90_9FLAO</name>
<organism evidence="1 3">
    <name type="scientific">Capnocytophaga catalasegens</name>
    <dbReference type="NCBI Taxonomy" id="1004260"/>
    <lineage>
        <taxon>Bacteria</taxon>
        <taxon>Pseudomonadati</taxon>
        <taxon>Bacteroidota</taxon>
        <taxon>Flavobacteriia</taxon>
        <taxon>Flavobacteriales</taxon>
        <taxon>Flavobacteriaceae</taxon>
        <taxon>Capnocytophaga</taxon>
    </lineage>
</organism>
<keyword evidence="4" id="KW-1185">Reference proteome</keyword>
<gene>
    <name evidence="1" type="ORF">RCZ15_07460</name>
    <name evidence="2" type="ORF">RCZ16_11530</name>
</gene>
<dbReference type="AlphaFoldDB" id="A0AAV5AV90"/>
<dbReference type="EMBL" id="BQKA01000012">
    <property type="protein sequence ID" value="GJM49771.1"/>
    <property type="molecule type" value="Genomic_DNA"/>
</dbReference>
<dbReference type="EMBL" id="BQKB01000018">
    <property type="protein sequence ID" value="GJM52836.1"/>
    <property type="molecule type" value="Genomic_DNA"/>
</dbReference>
<proteinExistence type="predicted"/>
<evidence type="ECO:0000313" key="4">
    <source>
        <dbReference type="Proteomes" id="UP001208692"/>
    </source>
</evidence>
<evidence type="ECO:0000313" key="3">
    <source>
        <dbReference type="Proteomes" id="UP001207736"/>
    </source>
</evidence>
<dbReference type="Proteomes" id="UP001207736">
    <property type="component" value="Unassembled WGS sequence"/>
</dbReference>
<sequence length="284" mass="33248">MSKLVVTFTLEETGQSMSAELEHIEEKKCFCGEDITVEEFKEIVKALRENVEYVKGMNLYQRENNALFSNSKEGDKLLALGYCDYANFTAILNQYMNSFGIKKCIHKIHFLAQCFHETQHFRKIEEEKKTDGNIKGGVHFKGRGLIHLTHDYNYLEYYDKVHNTLLFSKYKYKHKENEGVIKFIERIEKENGKKDDELNIDFIENKLKPFAEQLSTILAFSIHSAVWFWQSRNINALAEKNDIKAVSQKVNGTVKEPNGLPEREKYTNILIEHFDYKNCINNHL</sequence>
<comment type="caution">
    <text evidence="1">The sequence shown here is derived from an EMBL/GenBank/DDBJ whole genome shotgun (WGS) entry which is preliminary data.</text>
</comment>
<dbReference type="Gene3D" id="1.10.530.10">
    <property type="match status" value="1"/>
</dbReference>
<dbReference type="Proteomes" id="UP001208692">
    <property type="component" value="Unassembled WGS sequence"/>
</dbReference>
<protein>
    <submittedName>
        <fullName evidence="1">Uncharacterized protein</fullName>
    </submittedName>
</protein>